<comment type="catalytic activity">
    <reaction evidence="9">
        <text>adenosine(37) in tRNA + dimethylallyl diphosphate = N(6)-dimethylallyladenosine(37) in tRNA + diphosphate</text>
        <dbReference type="Rhea" id="RHEA:26482"/>
        <dbReference type="Rhea" id="RHEA-COMP:10162"/>
        <dbReference type="Rhea" id="RHEA-COMP:10375"/>
        <dbReference type="ChEBI" id="CHEBI:33019"/>
        <dbReference type="ChEBI" id="CHEBI:57623"/>
        <dbReference type="ChEBI" id="CHEBI:74411"/>
        <dbReference type="ChEBI" id="CHEBI:74415"/>
        <dbReference type="EC" id="2.5.1.75"/>
    </reaction>
</comment>
<keyword evidence="8" id="KW-0460">Magnesium</keyword>
<evidence type="ECO:0000256" key="5">
    <source>
        <dbReference type="ARBA" id="ARBA00022694"/>
    </source>
</evidence>
<dbReference type="InterPro" id="IPR027417">
    <property type="entry name" value="P-loop_NTPase"/>
</dbReference>
<keyword evidence="5" id="KW-0819">tRNA processing</keyword>
<dbReference type="GO" id="GO:0005524">
    <property type="term" value="F:ATP binding"/>
    <property type="evidence" value="ECO:0007669"/>
    <property type="project" value="UniProtKB-KW"/>
</dbReference>
<dbReference type="SUPFAM" id="SSF52540">
    <property type="entry name" value="P-loop containing nucleoside triphosphate hydrolases"/>
    <property type="match status" value="1"/>
</dbReference>
<sequence>MARNLSIPLGTMELLLDIPPDRPVLIAGPTASGKSRLALQIASSAGGRIINADALQVFANWRILTARPTPKDEARAPHALYGHVAGHAEYSAGQWLRDLTPLLQKGARPIIVGGTGLYFSALTNGLVDIPATPAKIRAEADRVFRQDGLPALLAGLDPTTSARIDRQNPMRVQRAWEVLKSTGRGLADWQDQTPPPLLPLNECTALLLEADTDWLNARISRRFDQMLAQGALDEVCDNAEKWDPNRQSAKAIGAAELISFIKGEISCDEARETATISTRQYAKRQRSWFRSKMRGWNMIKAGNI</sequence>
<comment type="similarity">
    <text evidence="2">Belongs to the IPP transferase family.</text>
</comment>
<dbReference type="Pfam" id="PF01715">
    <property type="entry name" value="IPPT"/>
    <property type="match status" value="1"/>
</dbReference>
<evidence type="ECO:0000313" key="10">
    <source>
        <dbReference type="EMBL" id="VAV95500.1"/>
    </source>
</evidence>
<dbReference type="EMBL" id="UOEG01000133">
    <property type="protein sequence ID" value="VAV95500.1"/>
    <property type="molecule type" value="Genomic_DNA"/>
</dbReference>
<dbReference type="PANTHER" id="PTHR11088:SF60">
    <property type="entry name" value="TRNA DIMETHYLALLYLTRANSFERASE"/>
    <property type="match status" value="1"/>
</dbReference>
<dbReference type="NCBIfam" id="TIGR00174">
    <property type="entry name" value="miaA"/>
    <property type="match status" value="1"/>
</dbReference>
<evidence type="ECO:0000256" key="7">
    <source>
        <dbReference type="ARBA" id="ARBA00022840"/>
    </source>
</evidence>
<evidence type="ECO:0000256" key="8">
    <source>
        <dbReference type="ARBA" id="ARBA00022842"/>
    </source>
</evidence>
<evidence type="ECO:0000256" key="2">
    <source>
        <dbReference type="ARBA" id="ARBA00005842"/>
    </source>
</evidence>
<name>A0A3B0RQ93_9ZZZZ</name>
<evidence type="ECO:0000256" key="1">
    <source>
        <dbReference type="ARBA" id="ARBA00001946"/>
    </source>
</evidence>
<dbReference type="AlphaFoldDB" id="A0A3B0RQ93"/>
<dbReference type="GO" id="GO:0052381">
    <property type="term" value="F:tRNA dimethylallyltransferase activity"/>
    <property type="evidence" value="ECO:0007669"/>
    <property type="project" value="UniProtKB-EC"/>
</dbReference>
<dbReference type="InterPro" id="IPR039657">
    <property type="entry name" value="Dimethylallyltransferase"/>
</dbReference>
<evidence type="ECO:0000256" key="6">
    <source>
        <dbReference type="ARBA" id="ARBA00022741"/>
    </source>
</evidence>
<dbReference type="Gene3D" id="1.10.20.140">
    <property type="match status" value="1"/>
</dbReference>
<accession>A0A3B0RQ93</accession>
<gene>
    <name evidence="10" type="ORF">MNBD_ALPHA07-685</name>
</gene>
<proteinExistence type="inferred from homology"/>
<keyword evidence="7" id="KW-0067">ATP-binding</keyword>
<keyword evidence="6" id="KW-0547">Nucleotide-binding</keyword>
<dbReference type="PANTHER" id="PTHR11088">
    <property type="entry name" value="TRNA DIMETHYLALLYLTRANSFERASE"/>
    <property type="match status" value="1"/>
</dbReference>
<evidence type="ECO:0000256" key="3">
    <source>
        <dbReference type="ARBA" id="ARBA00012665"/>
    </source>
</evidence>
<dbReference type="GO" id="GO:0006400">
    <property type="term" value="P:tRNA modification"/>
    <property type="evidence" value="ECO:0007669"/>
    <property type="project" value="TreeGrafter"/>
</dbReference>
<evidence type="ECO:0000256" key="9">
    <source>
        <dbReference type="ARBA" id="ARBA00049563"/>
    </source>
</evidence>
<comment type="cofactor">
    <cofactor evidence="1">
        <name>Mg(2+)</name>
        <dbReference type="ChEBI" id="CHEBI:18420"/>
    </cofactor>
</comment>
<protein>
    <recommendedName>
        <fullName evidence="3">tRNA dimethylallyltransferase</fullName>
        <ecNumber evidence="3">2.5.1.75</ecNumber>
    </recommendedName>
</protein>
<dbReference type="HAMAP" id="MF_00185">
    <property type="entry name" value="IPP_trans"/>
    <property type="match status" value="1"/>
</dbReference>
<organism evidence="10">
    <name type="scientific">hydrothermal vent metagenome</name>
    <dbReference type="NCBI Taxonomy" id="652676"/>
    <lineage>
        <taxon>unclassified sequences</taxon>
        <taxon>metagenomes</taxon>
        <taxon>ecological metagenomes</taxon>
    </lineage>
</organism>
<keyword evidence="4 10" id="KW-0808">Transferase</keyword>
<reference evidence="10" key="1">
    <citation type="submission" date="2018-06" db="EMBL/GenBank/DDBJ databases">
        <authorList>
            <person name="Zhirakovskaya E."/>
        </authorList>
    </citation>
    <scope>NUCLEOTIDE SEQUENCE</scope>
</reference>
<dbReference type="Gene3D" id="3.40.50.300">
    <property type="entry name" value="P-loop containing nucleotide triphosphate hydrolases"/>
    <property type="match status" value="1"/>
</dbReference>
<dbReference type="InterPro" id="IPR018022">
    <property type="entry name" value="IPT"/>
</dbReference>
<evidence type="ECO:0000256" key="4">
    <source>
        <dbReference type="ARBA" id="ARBA00022679"/>
    </source>
</evidence>
<dbReference type="EC" id="2.5.1.75" evidence="3"/>